<sequence>MLVCHSWFSYVQHLLYSNIYVRARTCKFSQLKAFARNNPEFTQTIKSLYFHFHESDTSLSASLVSQKLPNLQSLSVLNLDLKKESALLYRAAALSDYCALSVPL</sequence>
<gene>
    <name evidence="1" type="ORF">QCA50_015282</name>
</gene>
<proteinExistence type="predicted"/>
<keyword evidence="2" id="KW-1185">Reference proteome</keyword>
<evidence type="ECO:0000313" key="2">
    <source>
        <dbReference type="Proteomes" id="UP001385951"/>
    </source>
</evidence>
<dbReference type="Proteomes" id="UP001385951">
    <property type="component" value="Unassembled WGS sequence"/>
</dbReference>
<organism evidence="1 2">
    <name type="scientific">Cerrena zonata</name>
    <dbReference type="NCBI Taxonomy" id="2478898"/>
    <lineage>
        <taxon>Eukaryota</taxon>
        <taxon>Fungi</taxon>
        <taxon>Dikarya</taxon>
        <taxon>Basidiomycota</taxon>
        <taxon>Agaricomycotina</taxon>
        <taxon>Agaricomycetes</taxon>
        <taxon>Polyporales</taxon>
        <taxon>Cerrenaceae</taxon>
        <taxon>Cerrena</taxon>
    </lineage>
</organism>
<evidence type="ECO:0000313" key="1">
    <source>
        <dbReference type="EMBL" id="KAK7681550.1"/>
    </source>
</evidence>
<reference evidence="1 2" key="1">
    <citation type="submission" date="2022-09" db="EMBL/GenBank/DDBJ databases">
        <authorList>
            <person name="Palmer J.M."/>
        </authorList>
    </citation>
    <scope>NUCLEOTIDE SEQUENCE [LARGE SCALE GENOMIC DNA]</scope>
    <source>
        <strain evidence="1 2">DSM 7382</strain>
    </source>
</reference>
<name>A0AAW0FXU1_9APHY</name>
<comment type="caution">
    <text evidence="1">The sequence shown here is derived from an EMBL/GenBank/DDBJ whole genome shotgun (WGS) entry which is preliminary data.</text>
</comment>
<dbReference type="EMBL" id="JASBNA010000040">
    <property type="protein sequence ID" value="KAK7681550.1"/>
    <property type="molecule type" value="Genomic_DNA"/>
</dbReference>
<accession>A0AAW0FXU1</accession>
<dbReference type="AlphaFoldDB" id="A0AAW0FXU1"/>
<protein>
    <submittedName>
        <fullName evidence="1">Uncharacterized protein</fullName>
    </submittedName>
</protein>